<organism evidence="2 3">
    <name type="scientific">Tanacetum coccineum</name>
    <dbReference type="NCBI Taxonomy" id="301880"/>
    <lineage>
        <taxon>Eukaryota</taxon>
        <taxon>Viridiplantae</taxon>
        <taxon>Streptophyta</taxon>
        <taxon>Embryophyta</taxon>
        <taxon>Tracheophyta</taxon>
        <taxon>Spermatophyta</taxon>
        <taxon>Magnoliopsida</taxon>
        <taxon>eudicotyledons</taxon>
        <taxon>Gunneridae</taxon>
        <taxon>Pentapetalae</taxon>
        <taxon>asterids</taxon>
        <taxon>campanulids</taxon>
        <taxon>Asterales</taxon>
        <taxon>Asteraceae</taxon>
        <taxon>Asteroideae</taxon>
        <taxon>Anthemideae</taxon>
        <taxon>Anthemidinae</taxon>
        <taxon>Tanacetum</taxon>
    </lineage>
</organism>
<evidence type="ECO:0000313" key="3">
    <source>
        <dbReference type="Proteomes" id="UP001151760"/>
    </source>
</evidence>
<keyword evidence="3" id="KW-1185">Reference proteome</keyword>
<evidence type="ECO:0000256" key="1">
    <source>
        <dbReference type="SAM" id="Phobius"/>
    </source>
</evidence>
<reference evidence="2" key="2">
    <citation type="submission" date="2022-01" db="EMBL/GenBank/DDBJ databases">
        <authorList>
            <person name="Yamashiro T."/>
            <person name="Shiraishi A."/>
            <person name="Satake H."/>
            <person name="Nakayama K."/>
        </authorList>
    </citation>
    <scope>NUCLEOTIDE SEQUENCE</scope>
</reference>
<feature type="transmembrane region" description="Helical" evidence="1">
    <location>
        <begin position="6"/>
        <end position="26"/>
    </location>
</feature>
<comment type="caution">
    <text evidence="2">The sequence shown here is derived from an EMBL/GenBank/DDBJ whole genome shotgun (WGS) entry which is preliminary data.</text>
</comment>
<gene>
    <name evidence="2" type="ORF">Tco_0702632</name>
</gene>
<evidence type="ECO:0008006" key="4">
    <source>
        <dbReference type="Google" id="ProtNLM"/>
    </source>
</evidence>
<dbReference type="EMBL" id="BQNB010009887">
    <property type="protein sequence ID" value="GJS69791.1"/>
    <property type="molecule type" value="Genomic_DNA"/>
</dbReference>
<name>A0ABQ4XX60_9ASTR</name>
<dbReference type="Proteomes" id="UP001151760">
    <property type="component" value="Unassembled WGS sequence"/>
</dbReference>
<sequence>MTDALVAAKCIEFVFQLLALIVLAGLTHHPRRIMRILGRPSGFDPTNFFCCGFVDFFTKYSSSVKLLHVPFISSNVGPANNSGVSVVTFSRFITKAEKSNVVSVSSSNDSRGSCLLARLLSQG</sequence>
<protein>
    <recommendedName>
        <fullName evidence="4">Secreted protein</fullName>
    </recommendedName>
</protein>
<keyword evidence="1" id="KW-0472">Membrane</keyword>
<keyword evidence="1" id="KW-1133">Transmembrane helix</keyword>
<proteinExistence type="predicted"/>
<accession>A0ABQ4XX60</accession>
<keyword evidence="1" id="KW-0812">Transmembrane</keyword>
<reference evidence="2" key="1">
    <citation type="journal article" date="2022" name="Int. J. Mol. Sci.">
        <title>Draft Genome of Tanacetum Coccineum: Genomic Comparison of Closely Related Tanacetum-Family Plants.</title>
        <authorList>
            <person name="Yamashiro T."/>
            <person name="Shiraishi A."/>
            <person name="Nakayama K."/>
            <person name="Satake H."/>
        </authorList>
    </citation>
    <scope>NUCLEOTIDE SEQUENCE</scope>
</reference>
<evidence type="ECO:0000313" key="2">
    <source>
        <dbReference type="EMBL" id="GJS69791.1"/>
    </source>
</evidence>